<dbReference type="Proteomes" id="UP000468828">
    <property type="component" value="Unassembled WGS sequence"/>
</dbReference>
<feature type="region of interest" description="Disordered" evidence="1">
    <location>
        <begin position="1"/>
        <end position="51"/>
    </location>
</feature>
<keyword evidence="3" id="KW-0808">Transferase</keyword>
<evidence type="ECO:0000313" key="6">
    <source>
        <dbReference type="Proteomes" id="UP000471152"/>
    </source>
</evidence>
<keyword evidence="5" id="KW-1185">Reference proteome</keyword>
<dbReference type="GO" id="GO:0016740">
    <property type="term" value="F:transferase activity"/>
    <property type="evidence" value="ECO:0007669"/>
    <property type="project" value="UniProtKB-KW"/>
</dbReference>
<dbReference type="InterPro" id="IPR002575">
    <property type="entry name" value="Aminoglycoside_PTrfase"/>
</dbReference>
<comment type="caution">
    <text evidence="3">The sequence shown here is derived from an EMBL/GenBank/DDBJ whole genome shotgun (WGS) entry which is preliminary data.</text>
</comment>
<dbReference type="EMBL" id="JAAGWH010000012">
    <property type="protein sequence ID" value="NEK93234.1"/>
    <property type="molecule type" value="Genomic_DNA"/>
</dbReference>
<dbReference type="InterPro" id="IPR051678">
    <property type="entry name" value="AGP_Transferase"/>
</dbReference>
<accession>A0A6P0ETD1</accession>
<dbReference type="InterPro" id="IPR011009">
    <property type="entry name" value="Kinase-like_dom_sf"/>
</dbReference>
<dbReference type="Gene3D" id="3.30.200.20">
    <property type="entry name" value="Phosphorylase Kinase, domain 1"/>
    <property type="match status" value="1"/>
</dbReference>
<gene>
    <name evidence="4" type="ORF">G3R41_03440</name>
    <name evidence="3" type="ORF">GCU67_03440</name>
</gene>
<organism evidence="3 5">
    <name type="scientific">Modestobacter muralis</name>
    <dbReference type="NCBI Taxonomy" id="1608614"/>
    <lineage>
        <taxon>Bacteria</taxon>
        <taxon>Bacillati</taxon>
        <taxon>Actinomycetota</taxon>
        <taxon>Actinomycetes</taxon>
        <taxon>Geodermatophilales</taxon>
        <taxon>Geodermatophilaceae</taxon>
        <taxon>Modestobacter</taxon>
    </lineage>
</organism>
<evidence type="ECO:0000313" key="5">
    <source>
        <dbReference type="Proteomes" id="UP000468828"/>
    </source>
</evidence>
<dbReference type="Gene3D" id="3.90.1200.10">
    <property type="match status" value="1"/>
</dbReference>
<proteinExistence type="predicted"/>
<reference evidence="4 6" key="2">
    <citation type="submission" date="2020-02" db="EMBL/GenBank/DDBJ databases">
        <title>The WGS of Modestobacter muralis DSM 100205.</title>
        <authorList>
            <person name="Jiang Z."/>
        </authorList>
    </citation>
    <scope>NUCLEOTIDE SEQUENCE [LARGE SCALE GENOMIC DNA]</scope>
    <source>
        <strain evidence="4 6">DSM 100205</strain>
    </source>
</reference>
<dbReference type="PANTHER" id="PTHR21310:SF42">
    <property type="entry name" value="BIFUNCTIONAL AAC_APH"/>
    <property type="match status" value="1"/>
</dbReference>
<protein>
    <submittedName>
        <fullName evidence="3">Aminoglycoside phosphotransferase family protein</fullName>
    </submittedName>
</protein>
<dbReference type="AlphaFoldDB" id="A0A6P0ETD1"/>
<dbReference type="EMBL" id="JAAGWB010000012">
    <property type="protein sequence ID" value="NEN50001.1"/>
    <property type="molecule type" value="Genomic_DNA"/>
</dbReference>
<dbReference type="PANTHER" id="PTHR21310">
    <property type="entry name" value="AMINOGLYCOSIDE PHOSPHOTRANSFERASE-RELATED-RELATED"/>
    <property type="match status" value="1"/>
</dbReference>
<name>A0A6P0ETD1_9ACTN</name>
<dbReference type="Proteomes" id="UP000471152">
    <property type="component" value="Unassembled WGS sequence"/>
</dbReference>
<dbReference type="CDD" id="cd05155">
    <property type="entry name" value="APH_ChoK_like_1"/>
    <property type="match status" value="1"/>
</dbReference>
<reference evidence="3 5" key="1">
    <citation type="submission" date="2020-01" db="EMBL/GenBank/DDBJ databases">
        <title>the WGS Modestobacter muralis CPCC 204518.</title>
        <authorList>
            <person name="Jiang Z."/>
        </authorList>
    </citation>
    <scope>NUCLEOTIDE SEQUENCE [LARGE SCALE GENOMIC DNA]</scope>
    <source>
        <strain evidence="3 5">DSM 100205</strain>
    </source>
</reference>
<evidence type="ECO:0000259" key="2">
    <source>
        <dbReference type="Pfam" id="PF01636"/>
    </source>
</evidence>
<dbReference type="SUPFAM" id="SSF56112">
    <property type="entry name" value="Protein kinase-like (PK-like)"/>
    <property type="match status" value="1"/>
</dbReference>
<feature type="domain" description="Aminoglycoside phosphotransferase" evidence="2">
    <location>
        <begin position="87"/>
        <end position="313"/>
    </location>
</feature>
<feature type="compositionally biased region" description="Low complexity" evidence="1">
    <location>
        <begin position="18"/>
        <end position="33"/>
    </location>
</feature>
<dbReference type="Pfam" id="PF01636">
    <property type="entry name" value="APH"/>
    <property type="match status" value="1"/>
</dbReference>
<evidence type="ECO:0000313" key="4">
    <source>
        <dbReference type="EMBL" id="NEN50001.1"/>
    </source>
</evidence>
<evidence type="ECO:0000313" key="3">
    <source>
        <dbReference type="EMBL" id="NEK93234.1"/>
    </source>
</evidence>
<evidence type="ECO:0000256" key="1">
    <source>
        <dbReference type="SAM" id="MobiDB-lite"/>
    </source>
</evidence>
<sequence length="345" mass="37219">MPHLASRAVADPASSESRPAAPHPAHGAGWRAGTHPASRAGRRWTRHPTAGRVGGVQLPPLDEILVRRLIAAQFPQWAGLPVTRVEPGGWDNRTFRLGTELLVRLPSAAEYAEAVAKEQLWLPVLAPQLPQPVPVQLAAGAPGEGFPWPWSVYGWLDGEDAATSPVRDLAALAADLAAFLGALQAIDPSGGPTPGAHNWFRGAPLTHYDDETRQALDVLGDAVDRRVALRVWDTALSTTWPHPPRWFHGDVAVGNLLVRDDRLAGVIDFGTCGVGDPACDLVIAWTLLDGPSRTAFRDGLDLDDDTWDRARGWALWKALIVRAGLVGTTAVEQRHTGRVLRELLT</sequence>